<evidence type="ECO:0000256" key="3">
    <source>
        <dbReference type="ARBA" id="ARBA00022692"/>
    </source>
</evidence>
<dbReference type="GO" id="GO:0005737">
    <property type="term" value="C:cytoplasm"/>
    <property type="evidence" value="ECO:0007669"/>
    <property type="project" value="UniProtKB-ARBA"/>
</dbReference>
<dbReference type="InterPro" id="IPR007305">
    <property type="entry name" value="Vesicle_transpt_Got1/SFT2"/>
</dbReference>
<evidence type="ECO:0000256" key="2">
    <source>
        <dbReference type="ARBA" id="ARBA00022448"/>
    </source>
</evidence>
<feature type="transmembrane region" description="Helical" evidence="8">
    <location>
        <begin position="74"/>
        <end position="94"/>
    </location>
</feature>
<keyword evidence="4 8" id="KW-0653">Protein transport</keyword>
<dbReference type="OrthoDB" id="73614at2759"/>
<feature type="transmembrane region" description="Helical" evidence="8">
    <location>
        <begin position="106"/>
        <end position="128"/>
    </location>
</feature>
<evidence type="ECO:0000256" key="6">
    <source>
        <dbReference type="ARBA" id="ARBA00023136"/>
    </source>
</evidence>
<dbReference type="PANTHER" id="PTHR23137:SF6">
    <property type="entry name" value="VESICLE TRANSPORT PROTEIN"/>
    <property type="match status" value="1"/>
</dbReference>
<dbReference type="PANTHER" id="PTHR23137">
    <property type="entry name" value="VESICLE TRANSPORT PROTEIN-RELATED"/>
    <property type="match status" value="1"/>
</dbReference>
<dbReference type="GO" id="GO:0015031">
    <property type="term" value="P:protein transport"/>
    <property type="evidence" value="ECO:0007669"/>
    <property type="project" value="UniProtKB-KW"/>
</dbReference>
<dbReference type="Pfam" id="PF04178">
    <property type="entry name" value="Got1"/>
    <property type="match status" value="1"/>
</dbReference>
<dbReference type="EMBL" id="JRKL02000161">
    <property type="protein sequence ID" value="KAF3974375.1"/>
    <property type="molecule type" value="Genomic_DNA"/>
</dbReference>
<dbReference type="GO" id="GO:0016192">
    <property type="term" value="P:vesicle-mediated transport"/>
    <property type="evidence" value="ECO:0007669"/>
    <property type="project" value="InterPro"/>
</dbReference>
<dbReference type="GO" id="GO:0016020">
    <property type="term" value="C:membrane"/>
    <property type="evidence" value="ECO:0007669"/>
    <property type="project" value="UniProtKB-SubCell"/>
</dbReference>
<keyword evidence="6 8" id="KW-0472">Membrane</keyword>
<comment type="caution">
    <text evidence="9">The sequence shown here is derived from an EMBL/GenBank/DDBJ whole genome shotgun (WGS) entry which is preliminary data.</text>
</comment>
<reference evidence="9" key="1">
    <citation type="submission" date="2020-03" db="EMBL/GenBank/DDBJ databases">
        <title>Castanea mollissima Vanexum genome sequencing.</title>
        <authorList>
            <person name="Staton M."/>
        </authorList>
    </citation>
    <scope>NUCLEOTIDE SEQUENCE</scope>
    <source>
        <tissue evidence="9">Leaf</tissue>
    </source>
</reference>
<keyword evidence="2 8" id="KW-0813">Transport</keyword>
<dbReference type="Proteomes" id="UP000737018">
    <property type="component" value="Unassembled WGS sequence"/>
</dbReference>
<comment type="similarity">
    <text evidence="7 8">Belongs to the SFT2 family.</text>
</comment>
<dbReference type="GO" id="GO:0012505">
    <property type="term" value="C:endomembrane system"/>
    <property type="evidence" value="ECO:0007669"/>
    <property type="project" value="UniProtKB-ARBA"/>
</dbReference>
<proteinExistence type="inferred from homology"/>
<dbReference type="AlphaFoldDB" id="A0A8J4RWR7"/>
<comment type="function">
    <text evidence="8">May be involved in fusion of retrograde transport vesicles derived from an endocytic compartment with the Golgi complex.</text>
</comment>
<protein>
    <recommendedName>
        <fullName evidence="8">Vesicle transport protein</fullName>
    </recommendedName>
</protein>
<sequence length="305" mass="33574">MNQALEKMKMIVGMEVDEEQQEEESSSSFAFMDDFNRNCTLSTKQRLYGFTICFAAGLACTLLSMLVFFNPIKFGMTFTMGNLLSLGSTAFLIGPKRQVTMMLDPVRIYATALYLASMIIALFCALYVHNKLLTLLAIILEFGALIWYSLSYIPFARDRRGEEGCGFVDRRGGGCGFVVIGTVEEGVRFVVIGVVEEGVGLWIGVVEGVGRSVGACGSELGRDRDHERHVPNDVQSHHGLRVPLVGLALLQLPRHRLPHQHGRAATPRGAAQEQGQSGGSWVAVSEVPCHGYDLVGSDRDRERWV</sequence>
<feature type="transmembrane region" description="Helical" evidence="8">
    <location>
        <begin position="134"/>
        <end position="153"/>
    </location>
</feature>
<comment type="subcellular location">
    <subcellularLocation>
        <location evidence="1 8">Membrane</location>
        <topology evidence="1 8">Multi-pass membrane protein</topology>
    </subcellularLocation>
</comment>
<dbReference type="InterPro" id="IPR011691">
    <property type="entry name" value="Vesicle_transpt_SFT2"/>
</dbReference>
<accession>A0A8J4RWR7</accession>
<evidence type="ECO:0000313" key="10">
    <source>
        <dbReference type="Proteomes" id="UP000737018"/>
    </source>
</evidence>
<evidence type="ECO:0000256" key="7">
    <source>
        <dbReference type="ARBA" id="ARBA00025800"/>
    </source>
</evidence>
<name>A0A8J4RWR7_9ROSI</name>
<evidence type="ECO:0000256" key="1">
    <source>
        <dbReference type="ARBA" id="ARBA00004141"/>
    </source>
</evidence>
<evidence type="ECO:0000256" key="8">
    <source>
        <dbReference type="RuleBase" id="RU363111"/>
    </source>
</evidence>
<keyword evidence="3 8" id="KW-0812">Transmembrane</keyword>
<evidence type="ECO:0000256" key="4">
    <source>
        <dbReference type="ARBA" id="ARBA00022927"/>
    </source>
</evidence>
<gene>
    <name evidence="9" type="ORF">CMV_002283</name>
</gene>
<evidence type="ECO:0000256" key="5">
    <source>
        <dbReference type="ARBA" id="ARBA00022989"/>
    </source>
</evidence>
<feature type="transmembrane region" description="Helical" evidence="8">
    <location>
        <begin position="47"/>
        <end position="68"/>
    </location>
</feature>
<keyword evidence="10" id="KW-1185">Reference proteome</keyword>
<organism evidence="9 10">
    <name type="scientific">Castanea mollissima</name>
    <name type="common">Chinese chestnut</name>
    <dbReference type="NCBI Taxonomy" id="60419"/>
    <lineage>
        <taxon>Eukaryota</taxon>
        <taxon>Viridiplantae</taxon>
        <taxon>Streptophyta</taxon>
        <taxon>Embryophyta</taxon>
        <taxon>Tracheophyta</taxon>
        <taxon>Spermatophyta</taxon>
        <taxon>Magnoliopsida</taxon>
        <taxon>eudicotyledons</taxon>
        <taxon>Gunneridae</taxon>
        <taxon>Pentapetalae</taxon>
        <taxon>rosids</taxon>
        <taxon>fabids</taxon>
        <taxon>Fagales</taxon>
        <taxon>Fagaceae</taxon>
        <taxon>Castanea</taxon>
    </lineage>
</organism>
<evidence type="ECO:0000313" key="9">
    <source>
        <dbReference type="EMBL" id="KAF3974375.1"/>
    </source>
</evidence>
<keyword evidence="5 8" id="KW-1133">Transmembrane helix</keyword>